<dbReference type="Pfam" id="PF13650">
    <property type="entry name" value="Asp_protease_2"/>
    <property type="match status" value="2"/>
</dbReference>
<dbReference type="InterPro" id="IPR034122">
    <property type="entry name" value="Retropepsin-like_bacterial"/>
</dbReference>
<dbReference type="EMBL" id="JAVAIM010000001">
    <property type="protein sequence ID" value="MDP4574315.1"/>
    <property type="molecule type" value="Genomic_DNA"/>
</dbReference>
<keyword evidence="2" id="KW-1185">Reference proteome</keyword>
<organism evidence="1 2">
    <name type="scientific">Qipengyuania profundimaris</name>
    <dbReference type="NCBI Taxonomy" id="3067652"/>
    <lineage>
        <taxon>Bacteria</taxon>
        <taxon>Pseudomonadati</taxon>
        <taxon>Pseudomonadota</taxon>
        <taxon>Alphaproteobacteria</taxon>
        <taxon>Sphingomonadales</taxon>
        <taxon>Erythrobacteraceae</taxon>
        <taxon>Qipengyuania</taxon>
    </lineage>
</organism>
<keyword evidence="1" id="KW-0378">Hydrolase</keyword>
<evidence type="ECO:0000313" key="2">
    <source>
        <dbReference type="Proteomes" id="UP001240639"/>
    </source>
</evidence>
<keyword evidence="1" id="KW-0223">Dioxygenase</keyword>
<dbReference type="SUPFAM" id="SSF50630">
    <property type="entry name" value="Acid proteases"/>
    <property type="match status" value="2"/>
</dbReference>
<accession>A0ABT9HME3</accession>
<dbReference type="PROSITE" id="PS00141">
    <property type="entry name" value="ASP_PROTEASE"/>
    <property type="match status" value="1"/>
</dbReference>
<dbReference type="CDD" id="cd05483">
    <property type="entry name" value="retropepsin_like_bacteria"/>
    <property type="match status" value="1"/>
</dbReference>
<dbReference type="GO" id="GO:0016787">
    <property type="term" value="F:hydrolase activity"/>
    <property type="evidence" value="ECO:0007669"/>
    <property type="project" value="UniProtKB-KW"/>
</dbReference>
<dbReference type="InterPro" id="IPR001969">
    <property type="entry name" value="Aspartic_peptidase_AS"/>
</dbReference>
<gene>
    <name evidence="1" type="ORF">Q9K02_04085</name>
</gene>
<keyword evidence="1" id="KW-0560">Oxidoreductase</keyword>
<reference evidence="1 2" key="1">
    <citation type="submission" date="2023-08" db="EMBL/GenBank/DDBJ databases">
        <title>genomic of G39.</title>
        <authorList>
            <person name="Wang Y."/>
        </authorList>
    </citation>
    <scope>NUCLEOTIDE SEQUENCE [LARGE SCALE GENOMIC DNA]</scope>
    <source>
        <strain evidence="1 2">G39</strain>
    </source>
</reference>
<protein>
    <submittedName>
        <fullName evidence="1">Retroviral-like aspartic protease family protein</fullName>
        <ecNumber evidence="1">3.4.23.-</ecNumber>
    </submittedName>
</protein>
<dbReference type="EC" id="3.4.23.-" evidence="1"/>
<dbReference type="Gene3D" id="2.40.70.10">
    <property type="entry name" value="Acid Proteases"/>
    <property type="match status" value="2"/>
</dbReference>
<dbReference type="InterPro" id="IPR021109">
    <property type="entry name" value="Peptidase_aspartic_dom_sf"/>
</dbReference>
<comment type="caution">
    <text evidence="1">The sequence shown here is derived from an EMBL/GenBank/DDBJ whole genome shotgun (WGS) entry which is preliminary data.</text>
</comment>
<evidence type="ECO:0000313" key="1">
    <source>
        <dbReference type="EMBL" id="MDP4574315.1"/>
    </source>
</evidence>
<name>A0ABT9HME3_9SPHN</name>
<dbReference type="Proteomes" id="UP001240639">
    <property type="component" value="Unassembled WGS sequence"/>
</dbReference>
<dbReference type="RefSeq" id="WP_305931740.1">
    <property type="nucleotide sequence ID" value="NZ_JAVAIM010000001.1"/>
</dbReference>
<dbReference type="GO" id="GO:0051213">
    <property type="term" value="F:dioxygenase activity"/>
    <property type="evidence" value="ECO:0007669"/>
    <property type="project" value="UniProtKB-KW"/>
</dbReference>
<sequence length="315" mass="34533">MPDLPPAQFDENLAIGGEDIEARKLRSRMTVEVEVNGKGPYKFVVDSGADTSAIGQMLAGKLALPDGAPTMLHGVTESKMVDRAWIDELRLGPTVTTDLEVPVLDERDMGGDGMIGLDALVNQRLMIDFEERTIRVDDDLESDLENASVRDGVIIVTGRLQRGQLILTEVSANRTSVDAVVDTGSEVTIGNLALRDELLRKRRGGFQTIKVTGVTGKTIAIEFAVIRNLKLGPITLQNVPIAFADIPPFGVFGLEDEPSLLLGTDLMETFRRVSLDFRDRKVRFQLRKCENAALRMRTSPNASRVRATQESACAR</sequence>
<proteinExistence type="predicted"/>